<dbReference type="InterPro" id="IPR050584">
    <property type="entry name" value="Cholesterol_7-desaturase"/>
</dbReference>
<dbReference type="Gene3D" id="2.102.10.10">
    <property type="entry name" value="Rieske [2Fe-2S] iron-sulphur domain"/>
    <property type="match status" value="1"/>
</dbReference>
<reference evidence="8 9" key="1">
    <citation type="submission" date="2018-10" db="EMBL/GenBank/DDBJ databases">
        <title>Genomic Encyclopedia of Archaeal and Bacterial Type Strains, Phase II (KMG-II): from individual species to whole genera.</title>
        <authorList>
            <person name="Goeker M."/>
        </authorList>
    </citation>
    <scope>NUCLEOTIDE SEQUENCE [LARGE SCALE GENOMIC DNA]</scope>
    <source>
        <strain evidence="8 9">DSM 29317</strain>
    </source>
</reference>
<protein>
    <submittedName>
        <fullName evidence="8">Phenylpropionate dioxygenase-like ring-hydroxylating dioxygenase large terminal subunit</fullName>
    </submittedName>
</protein>
<dbReference type="SUPFAM" id="SSF55961">
    <property type="entry name" value="Bet v1-like"/>
    <property type="match status" value="1"/>
</dbReference>
<dbReference type="Pfam" id="PF00355">
    <property type="entry name" value="Rieske"/>
    <property type="match status" value="1"/>
</dbReference>
<comment type="caution">
    <text evidence="8">The sequence shown here is derived from an EMBL/GenBank/DDBJ whole genome shotgun (WGS) entry which is preliminary data.</text>
</comment>
<keyword evidence="9" id="KW-1185">Reference proteome</keyword>
<dbReference type="InterPro" id="IPR017941">
    <property type="entry name" value="Rieske_2Fe-2S"/>
</dbReference>
<dbReference type="SUPFAM" id="SSF50022">
    <property type="entry name" value="ISP domain"/>
    <property type="match status" value="1"/>
</dbReference>
<feature type="region of interest" description="Disordered" evidence="6">
    <location>
        <begin position="1"/>
        <end position="23"/>
    </location>
</feature>
<dbReference type="PANTHER" id="PTHR21266">
    <property type="entry name" value="IRON-SULFUR DOMAIN CONTAINING PROTEIN"/>
    <property type="match status" value="1"/>
</dbReference>
<evidence type="ECO:0000256" key="2">
    <source>
        <dbReference type="ARBA" id="ARBA00022723"/>
    </source>
</evidence>
<evidence type="ECO:0000313" key="9">
    <source>
        <dbReference type="Proteomes" id="UP000271700"/>
    </source>
</evidence>
<dbReference type="AlphaFoldDB" id="A0A497ZLM8"/>
<keyword evidence="5" id="KW-0411">Iron-sulfur</keyword>
<dbReference type="OrthoDB" id="7456916at2"/>
<keyword evidence="3" id="KW-0560">Oxidoreductase</keyword>
<dbReference type="GO" id="GO:0051537">
    <property type="term" value="F:2 iron, 2 sulfur cluster binding"/>
    <property type="evidence" value="ECO:0007669"/>
    <property type="project" value="UniProtKB-KW"/>
</dbReference>
<sequence length="460" mass="52596">MNTPSDNSPFTVPKGNFRGHDQQGVWSENYDPELTEVGPGTPCGEYLRRFWMPVAMTDQISDLPYRLRILGEDLILFREKKNGRLGCTHLHCCHRNMSLEFGIVEEGGIRCSYHGWKYGLDGTVLETPCEPPASQVKKKACLGAYPIIEYKGLAFAYMGPADKTPPFPVMDTFDDEGDELVPYLIKSPCNWLQVMENAWDPFHVVYLHTKAARVQFHEAFAHMPMIEFHDSQTGDFYTNVRRDGDFIWVRVHDHMLPSFTQNGGHFPIPDRSRYFGRGGLSRWITPIDDTNTMVIAWRHFREERFNDDPRGMTNRDEVGFGKTDFYGQGPDRTYEMRQRDPGDYDAWVSQGPINIHARENLSFTDRGVAKARRMLRNAIRALANGTPPAQPTDNFKGIIPTYAGDTVLKIPLQEGRDDGALQKEVSFKVADILRSGDHLQGFERRVFIENALKEYEASWS</sequence>
<feature type="compositionally biased region" description="Polar residues" evidence="6">
    <location>
        <begin position="1"/>
        <end position="10"/>
    </location>
</feature>
<dbReference type="InterPro" id="IPR036922">
    <property type="entry name" value="Rieske_2Fe-2S_sf"/>
</dbReference>
<dbReference type="PROSITE" id="PS51296">
    <property type="entry name" value="RIESKE"/>
    <property type="match status" value="1"/>
</dbReference>
<feature type="domain" description="Rieske" evidence="7">
    <location>
        <begin position="51"/>
        <end position="156"/>
    </location>
</feature>
<dbReference type="STRING" id="981384.GCA_000192475_02288"/>
<dbReference type="CDD" id="cd08878">
    <property type="entry name" value="RHO_alpha_C_DMO-like"/>
    <property type="match status" value="1"/>
</dbReference>
<evidence type="ECO:0000256" key="4">
    <source>
        <dbReference type="ARBA" id="ARBA00023004"/>
    </source>
</evidence>
<evidence type="ECO:0000259" key="7">
    <source>
        <dbReference type="PROSITE" id="PS51296"/>
    </source>
</evidence>
<evidence type="ECO:0000256" key="1">
    <source>
        <dbReference type="ARBA" id="ARBA00022714"/>
    </source>
</evidence>
<dbReference type="RefSeq" id="WP_010441553.1">
    <property type="nucleotide sequence ID" value="NZ_AEYW01000012.1"/>
</dbReference>
<organism evidence="8 9">
    <name type="scientific">Ruegeria conchae</name>
    <dbReference type="NCBI Taxonomy" id="981384"/>
    <lineage>
        <taxon>Bacteria</taxon>
        <taxon>Pseudomonadati</taxon>
        <taxon>Pseudomonadota</taxon>
        <taxon>Alphaproteobacteria</taxon>
        <taxon>Rhodobacterales</taxon>
        <taxon>Roseobacteraceae</taxon>
        <taxon>Ruegeria</taxon>
    </lineage>
</organism>
<evidence type="ECO:0000256" key="3">
    <source>
        <dbReference type="ARBA" id="ARBA00023002"/>
    </source>
</evidence>
<keyword evidence="4" id="KW-0408">Iron</keyword>
<dbReference type="GO" id="GO:0046872">
    <property type="term" value="F:metal ion binding"/>
    <property type="evidence" value="ECO:0007669"/>
    <property type="project" value="UniProtKB-KW"/>
</dbReference>
<evidence type="ECO:0000256" key="5">
    <source>
        <dbReference type="ARBA" id="ARBA00023014"/>
    </source>
</evidence>
<accession>A0A497ZLM8</accession>
<keyword evidence="8" id="KW-0223">Dioxygenase</keyword>
<dbReference type="PANTHER" id="PTHR21266:SF59">
    <property type="entry name" value="BLR4922 PROTEIN"/>
    <property type="match status" value="1"/>
</dbReference>
<name>A0A497ZLM8_9RHOB</name>
<dbReference type="Proteomes" id="UP000271700">
    <property type="component" value="Unassembled WGS sequence"/>
</dbReference>
<dbReference type="CDD" id="cd03479">
    <property type="entry name" value="Rieske_RO_Alpha_PhDO_like"/>
    <property type="match status" value="1"/>
</dbReference>
<evidence type="ECO:0000256" key="6">
    <source>
        <dbReference type="SAM" id="MobiDB-lite"/>
    </source>
</evidence>
<keyword evidence="1" id="KW-0001">2Fe-2S</keyword>
<dbReference type="EMBL" id="RCCT01000003">
    <property type="protein sequence ID" value="RLK07565.1"/>
    <property type="molecule type" value="Genomic_DNA"/>
</dbReference>
<dbReference type="GO" id="GO:0051213">
    <property type="term" value="F:dioxygenase activity"/>
    <property type="evidence" value="ECO:0007669"/>
    <property type="project" value="UniProtKB-KW"/>
</dbReference>
<keyword evidence="2" id="KW-0479">Metal-binding</keyword>
<gene>
    <name evidence="8" type="ORF">CLV75_2691</name>
</gene>
<proteinExistence type="predicted"/>
<evidence type="ECO:0000313" key="8">
    <source>
        <dbReference type="EMBL" id="RLK07565.1"/>
    </source>
</evidence>